<evidence type="ECO:0000313" key="5">
    <source>
        <dbReference type="EMBL" id="KAK4878052.1"/>
    </source>
</evidence>
<dbReference type="PANTHER" id="PTHR16056">
    <property type="entry name" value="REGULATOR OF MICROTUBULE DYNAMICS PROTEIN"/>
    <property type="match status" value="1"/>
</dbReference>
<dbReference type="InterPro" id="IPR024679">
    <property type="entry name" value="Ipi1_N"/>
</dbReference>
<evidence type="ECO:0000256" key="1">
    <source>
        <dbReference type="ARBA" id="ARBA00004123"/>
    </source>
</evidence>
<dbReference type="Proteomes" id="UP001353858">
    <property type="component" value="Unassembled WGS sequence"/>
</dbReference>
<keyword evidence="3" id="KW-0539">Nucleus</keyword>
<dbReference type="Pfam" id="PF12333">
    <property type="entry name" value="Ipi1_N"/>
    <property type="match status" value="1"/>
</dbReference>
<evidence type="ECO:0000313" key="6">
    <source>
        <dbReference type="Proteomes" id="UP001353858"/>
    </source>
</evidence>
<evidence type="ECO:0000256" key="3">
    <source>
        <dbReference type="ARBA" id="ARBA00023242"/>
    </source>
</evidence>
<comment type="subcellular location">
    <subcellularLocation>
        <location evidence="1">Nucleus</location>
    </subcellularLocation>
</comment>
<evidence type="ECO:0000259" key="4">
    <source>
        <dbReference type="Pfam" id="PF12333"/>
    </source>
</evidence>
<dbReference type="AlphaFoldDB" id="A0AAN7P6R0"/>
<proteinExistence type="inferred from homology"/>
<reference evidence="6" key="1">
    <citation type="submission" date="2023-01" db="EMBL/GenBank/DDBJ databases">
        <title>Key to firefly adult light organ development and bioluminescence: homeobox transcription factors regulate luciferase expression and transportation to peroxisome.</title>
        <authorList>
            <person name="Fu X."/>
        </authorList>
    </citation>
    <scope>NUCLEOTIDE SEQUENCE [LARGE SCALE GENOMIC DNA]</scope>
</reference>
<name>A0AAN7P6R0_9COLE</name>
<gene>
    <name evidence="5" type="ORF">RN001_010558</name>
</gene>
<dbReference type="InterPro" id="IPR016024">
    <property type="entry name" value="ARM-type_fold"/>
</dbReference>
<evidence type="ECO:0000256" key="2">
    <source>
        <dbReference type="ARBA" id="ARBA00006427"/>
    </source>
</evidence>
<dbReference type="PANTHER" id="PTHR16056:SF2">
    <property type="entry name" value="TESTIS-EXPRESSED PROTEIN 10"/>
    <property type="match status" value="1"/>
</dbReference>
<organism evidence="5 6">
    <name type="scientific">Aquatica leii</name>
    <dbReference type="NCBI Taxonomy" id="1421715"/>
    <lineage>
        <taxon>Eukaryota</taxon>
        <taxon>Metazoa</taxon>
        <taxon>Ecdysozoa</taxon>
        <taxon>Arthropoda</taxon>
        <taxon>Hexapoda</taxon>
        <taxon>Insecta</taxon>
        <taxon>Pterygota</taxon>
        <taxon>Neoptera</taxon>
        <taxon>Endopterygota</taxon>
        <taxon>Coleoptera</taxon>
        <taxon>Polyphaga</taxon>
        <taxon>Elateriformia</taxon>
        <taxon>Elateroidea</taxon>
        <taxon>Lampyridae</taxon>
        <taxon>Luciolinae</taxon>
        <taxon>Aquatica</taxon>
    </lineage>
</organism>
<dbReference type="SUPFAM" id="SSF48371">
    <property type="entry name" value="ARM repeat"/>
    <property type="match status" value="1"/>
</dbReference>
<keyword evidence="6" id="KW-1185">Reference proteome</keyword>
<comment type="caution">
    <text evidence="5">The sequence shown here is derived from an EMBL/GenBank/DDBJ whole genome shotgun (WGS) entry which is preliminary data.</text>
</comment>
<accession>A0AAN7P6R0</accession>
<dbReference type="InterPro" id="IPR011989">
    <property type="entry name" value="ARM-like"/>
</dbReference>
<dbReference type="Gene3D" id="1.25.10.10">
    <property type="entry name" value="Leucine-rich Repeat Variant"/>
    <property type="match status" value="1"/>
</dbReference>
<protein>
    <recommendedName>
        <fullName evidence="4">Pre-rRNA-processing protein Ipi1 N-terminal domain-containing protein</fullName>
    </recommendedName>
</protein>
<dbReference type="GO" id="GO:0071339">
    <property type="term" value="C:MLL1 complex"/>
    <property type="evidence" value="ECO:0007669"/>
    <property type="project" value="TreeGrafter"/>
</dbReference>
<comment type="similarity">
    <text evidence="2">Belongs to the IPI1/TEX10 family.</text>
</comment>
<feature type="domain" description="Pre-rRNA-processing protein Ipi1 N-terminal" evidence="4">
    <location>
        <begin position="141"/>
        <end position="234"/>
    </location>
</feature>
<dbReference type="EMBL" id="JARPUR010000004">
    <property type="protein sequence ID" value="KAK4878052.1"/>
    <property type="molecule type" value="Genomic_DNA"/>
</dbReference>
<sequence length="616" mass="71512">MVKQKTKKSEKTKVKLKTTLKSKTKFLPKGGNVTNTNFKIRPIVLQEQLRLKDSSETLSKRKLTCQEVLVRLNHHNANVRHSGCIDLLEVLNAAPQDTIELQLHNLLLGSTKLVLDSDSKVRRQAIKLVFELLAKVSNVKLVPFYEILVSYTSCAMTHLDVNIQEDSLLIIDAFLNYTPGLITKYHSRLFPNFLTLISKLRNNSTAQTLTTDLRLSVTALKWRMRVLYRLQAILRAIIKENTEKKVLVKTFLAMDGCNNIPLLKGVESYPIDFFKNEKIVLCNDLSEHVDILLPLLYETWAEVVPVQNKFDKNSMIDYDVAVILSCSLGIFRLLWEYATKNNNQQKQQFLSKKNQKFFNSVLKFFPYQQKPGSGLETFLDVKIEPKLINENLLVCFMFCKLYKDMARNEVFRNKTEAIIQYITMCLVNRNYVKVGEASILLSMLRMMFFDCRSVWSQSQLDFKDLLNRLVHFYRYNQLSDEVTIELFKLLSDITQLPELRSIDSYKKWLRDVPQLLCQPRISMEVLNCISWLSRQCSNEFMESLRVNLEAIMDNLFKIQVVGTDVYSSTLKIVHIIGVLDCFSQHDLYYLNHFIQHCNNDDVKVCLDKIIKANQSC</sequence>